<dbReference type="EMBL" id="POTC01000006">
    <property type="protein sequence ID" value="POF63631.1"/>
    <property type="molecule type" value="Genomic_DNA"/>
</dbReference>
<name>A0A2S3W439_9PROT</name>
<comment type="caution">
    <text evidence="1">The sequence shown here is derived from an EMBL/GenBank/DDBJ whole genome shotgun (WGS) entry which is preliminary data.</text>
</comment>
<evidence type="ECO:0000313" key="1">
    <source>
        <dbReference type="EMBL" id="POF63631.1"/>
    </source>
</evidence>
<evidence type="ECO:0000313" key="2">
    <source>
        <dbReference type="Proteomes" id="UP000237344"/>
    </source>
</evidence>
<proteinExistence type="predicted"/>
<dbReference type="OrthoDB" id="7284132at2"/>
<dbReference type="AlphaFoldDB" id="A0A2S3W439"/>
<dbReference type="RefSeq" id="WP_110094478.1">
    <property type="nucleotide sequence ID" value="NZ_NKUE01000013.1"/>
</dbReference>
<sequence length="103" mass="11381">MRWDAAICADYPDWAVRYEAQLKARLARLGQIRAELSATRFEGTYDGADLLGYLEDECDTLRLALARVEDEVAQRAHAAAQDRAADAADAARDLRLCEGEAPP</sequence>
<reference evidence="1 2" key="1">
    <citation type="submission" date="2018-01" db="EMBL/GenBank/DDBJ databases">
        <title>Draft Genome Sequence of Komagataeibacter maltaceti LMG 1529, a Vinegar Producing Acetic Acid Bacterium Isolated from Malt Vinegar Brewery Acetifiers.</title>
        <authorList>
            <person name="Zhang Q."/>
            <person name="Hollensteiner J."/>
            <person name="Poehlein A."/>
            <person name="Daniel R."/>
        </authorList>
    </citation>
    <scope>NUCLEOTIDE SEQUENCE [LARGE SCALE GENOMIC DNA]</scope>
    <source>
        <strain evidence="1 2">LMG 1529</strain>
    </source>
</reference>
<keyword evidence="2" id="KW-1185">Reference proteome</keyword>
<protein>
    <submittedName>
        <fullName evidence="1">Uncharacterized protein</fullName>
    </submittedName>
</protein>
<accession>A0A2S3W439</accession>
<organism evidence="1 2">
    <name type="scientific">Novacetimonas maltaceti</name>
    <dbReference type="NCBI Taxonomy" id="1203393"/>
    <lineage>
        <taxon>Bacteria</taxon>
        <taxon>Pseudomonadati</taxon>
        <taxon>Pseudomonadota</taxon>
        <taxon>Alphaproteobacteria</taxon>
        <taxon>Acetobacterales</taxon>
        <taxon>Acetobacteraceae</taxon>
        <taxon>Novacetimonas</taxon>
    </lineage>
</organism>
<dbReference type="Proteomes" id="UP000237344">
    <property type="component" value="Unassembled WGS sequence"/>
</dbReference>
<gene>
    <name evidence="1" type="ORF">KMAL_08110</name>
</gene>